<dbReference type="SMART" id="SM00345">
    <property type="entry name" value="HTH_GNTR"/>
    <property type="match status" value="1"/>
</dbReference>
<dbReference type="GO" id="GO:0030170">
    <property type="term" value="F:pyridoxal phosphate binding"/>
    <property type="evidence" value="ECO:0007669"/>
    <property type="project" value="InterPro"/>
</dbReference>
<dbReference type="FunFam" id="3.40.640.10:FF:000023">
    <property type="entry name" value="Transcriptional regulator, GntR family"/>
    <property type="match status" value="1"/>
</dbReference>
<dbReference type="Gene3D" id="1.10.10.10">
    <property type="entry name" value="Winged helix-like DNA-binding domain superfamily/Winged helix DNA-binding domain"/>
    <property type="match status" value="1"/>
</dbReference>
<dbReference type="Proteomes" id="UP001151071">
    <property type="component" value="Unassembled WGS sequence"/>
</dbReference>
<keyword evidence="11" id="KW-1185">Reference proteome</keyword>
<dbReference type="SUPFAM" id="SSF53383">
    <property type="entry name" value="PLP-dependent transferases"/>
    <property type="match status" value="1"/>
</dbReference>
<dbReference type="GO" id="GO:0008483">
    <property type="term" value="F:transaminase activity"/>
    <property type="evidence" value="ECO:0007669"/>
    <property type="project" value="UniProtKB-KW"/>
</dbReference>
<keyword evidence="4" id="KW-0808">Transferase</keyword>
<dbReference type="InterPro" id="IPR051446">
    <property type="entry name" value="HTH_trans_reg/aminotransferase"/>
</dbReference>
<sequence length="494" mass="54431">MEWKPDKHAEQPVYKQIAAHLEHEIVSGALPPGAPLPPERTLARQYGVNRGTVSAAYEELRAAGLIQSLQGSGTWVSRHLWGVQKVPNWHQYTTGGAFLPALPIVRRIREAGWNPAIINLAKADLATAMLPTLGFERLPGGKLDAIELGYVHPKGEPHLREAVSAHLRTHYGIAVSPEEILITSGAQQALHLISLCLLAPGDAVAMEGPSYTYSLPLFASAGLRLYRLPMDADGVIPDEMRTLYKKHRIRMVFLNPTFHNPTGTVLSESRRRQLLAVCRELRIPVVEDDAYGALALDEAKRPPLPLKALDTGDSVLYVGSLSKTIASGLRIGWLAGPRAVIERLADAKQQMDYGTSSVSQQLARLALEGGLWERQMERLRPFLTAQRDRMLAALDTHLRKEASWNVPAGSCHIWCRLNTPVDGRDLLEAAIRAGVVMTPGEVFGAEPGWMRLTYSWESSEALEEGIRRLAEAIKMAEPGRKRTGSVWRSPVRDG</sequence>
<evidence type="ECO:0000256" key="7">
    <source>
        <dbReference type="ARBA" id="ARBA00023125"/>
    </source>
</evidence>
<keyword evidence="3 10" id="KW-0032">Aminotransferase</keyword>
<keyword evidence="6" id="KW-0805">Transcription regulation</keyword>
<evidence type="ECO:0000256" key="4">
    <source>
        <dbReference type="ARBA" id="ARBA00022679"/>
    </source>
</evidence>
<dbReference type="Pfam" id="PF00392">
    <property type="entry name" value="GntR"/>
    <property type="match status" value="1"/>
</dbReference>
<dbReference type="GO" id="GO:0003677">
    <property type="term" value="F:DNA binding"/>
    <property type="evidence" value="ECO:0007669"/>
    <property type="project" value="UniProtKB-KW"/>
</dbReference>
<name>A0A9X3TN54_9BACL</name>
<dbReference type="PROSITE" id="PS50949">
    <property type="entry name" value="HTH_GNTR"/>
    <property type="match status" value="1"/>
</dbReference>
<evidence type="ECO:0000256" key="3">
    <source>
        <dbReference type="ARBA" id="ARBA00022576"/>
    </source>
</evidence>
<evidence type="ECO:0000256" key="6">
    <source>
        <dbReference type="ARBA" id="ARBA00023015"/>
    </source>
</evidence>
<organism evidence="10 11">
    <name type="scientific">Brevibacillus thermoruber</name>
    <dbReference type="NCBI Taxonomy" id="33942"/>
    <lineage>
        <taxon>Bacteria</taxon>
        <taxon>Bacillati</taxon>
        <taxon>Bacillota</taxon>
        <taxon>Bacilli</taxon>
        <taxon>Bacillales</taxon>
        <taxon>Paenibacillaceae</taxon>
        <taxon>Brevibacillus</taxon>
    </lineage>
</organism>
<dbReference type="InterPro" id="IPR015424">
    <property type="entry name" value="PyrdxlP-dep_Trfase"/>
</dbReference>
<evidence type="ECO:0000259" key="9">
    <source>
        <dbReference type="PROSITE" id="PS50949"/>
    </source>
</evidence>
<dbReference type="CDD" id="cd00609">
    <property type="entry name" value="AAT_like"/>
    <property type="match status" value="1"/>
</dbReference>
<dbReference type="InterPro" id="IPR015421">
    <property type="entry name" value="PyrdxlP-dep_Trfase_major"/>
</dbReference>
<protein>
    <submittedName>
        <fullName evidence="10">PLP-dependent aminotransferase family protein</fullName>
    </submittedName>
</protein>
<comment type="cofactor">
    <cofactor evidence="1">
        <name>pyridoxal 5'-phosphate</name>
        <dbReference type="ChEBI" id="CHEBI:597326"/>
    </cofactor>
</comment>
<dbReference type="PRINTS" id="PR00035">
    <property type="entry name" value="HTHGNTR"/>
</dbReference>
<evidence type="ECO:0000313" key="10">
    <source>
        <dbReference type="EMBL" id="MDA5107443.1"/>
    </source>
</evidence>
<dbReference type="CDD" id="cd07377">
    <property type="entry name" value="WHTH_GntR"/>
    <property type="match status" value="1"/>
</dbReference>
<evidence type="ECO:0000256" key="2">
    <source>
        <dbReference type="ARBA" id="ARBA00005384"/>
    </source>
</evidence>
<dbReference type="PANTHER" id="PTHR46577:SF2">
    <property type="entry name" value="TRANSCRIPTIONAL REGULATORY PROTEIN"/>
    <property type="match status" value="1"/>
</dbReference>
<proteinExistence type="inferred from homology"/>
<dbReference type="GO" id="GO:0003700">
    <property type="term" value="F:DNA-binding transcription factor activity"/>
    <property type="evidence" value="ECO:0007669"/>
    <property type="project" value="InterPro"/>
</dbReference>
<evidence type="ECO:0000256" key="8">
    <source>
        <dbReference type="ARBA" id="ARBA00023163"/>
    </source>
</evidence>
<reference evidence="10" key="1">
    <citation type="submission" date="2022-12" db="EMBL/GenBank/DDBJ databases">
        <title>Draft genome sequence of the thermophilic strain Brevibacillus thermoruber HT42, isolated from Los Humeros, Puebla, Mexico, with biotechnological potential.</title>
        <authorList>
            <person name="Lara Sanchez J."/>
            <person name="Solis Palacios R."/>
            <person name="Bustos Baena A.S."/>
            <person name="Ruz Baez A.E."/>
            <person name="Espinosa Luna G."/>
            <person name="Oliart Ros R.M."/>
        </authorList>
    </citation>
    <scope>NUCLEOTIDE SEQUENCE</scope>
    <source>
        <strain evidence="10">HT42</strain>
    </source>
</reference>
<feature type="domain" description="HTH gntR-type" evidence="9">
    <location>
        <begin position="11"/>
        <end position="79"/>
    </location>
</feature>
<dbReference type="Pfam" id="PF00155">
    <property type="entry name" value="Aminotran_1_2"/>
    <property type="match status" value="1"/>
</dbReference>
<dbReference type="InterPro" id="IPR036388">
    <property type="entry name" value="WH-like_DNA-bd_sf"/>
</dbReference>
<dbReference type="PANTHER" id="PTHR46577">
    <property type="entry name" value="HTH-TYPE TRANSCRIPTIONAL REGULATORY PROTEIN GABR"/>
    <property type="match status" value="1"/>
</dbReference>
<evidence type="ECO:0000313" key="11">
    <source>
        <dbReference type="Proteomes" id="UP001151071"/>
    </source>
</evidence>
<dbReference type="InterPro" id="IPR036390">
    <property type="entry name" value="WH_DNA-bd_sf"/>
</dbReference>
<dbReference type="InterPro" id="IPR000524">
    <property type="entry name" value="Tscrpt_reg_HTH_GntR"/>
</dbReference>
<keyword evidence="5" id="KW-0663">Pyridoxal phosphate</keyword>
<dbReference type="RefSeq" id="WP_271139519.1">
    <property type="nucleotide sequence ID" value="NZ_JAPYYP010000003.1"/>
</dbReference>
<comment type="caution">
    <text evidence="10">The sequence shown here is derived from an EMBL/GenBank/DDBJ whole genome shotgun (WGS) entry which is preliminary data.</text>
</comment>
<dbReference type="Gene3D" id="3.90.1150.10">
    <property type="entry name" value="Aspartate Aminotransferase, domain 1"/>
    <property type="match status" value="1"/>
</dbReference>
<comment type="similarity">
    <text evidence="2">In the C-terminal section; belongs to the class-I pyridoxal-phosphate-dependent aminotransferase family.</text>
</comment>
<dbReference type="SUPFAM" id="SSF46785">
    <property type="entry name" value="Winged helix' DNA-binding domain"/>
    <property type="match status" value="1"/>
</dbReference>
<dbReference type="Gene3D" id="3.40.640.10">
    <property type="entry name" value="Type I PLP-dependent aspartate aminotransferase-like (Major domain)"/>
    <property type="match status" value="1"/>
</dbReference>
<dbReference type="InterPro" id="IPR004839">
    <property type="entry name" value="Aminotransferase_I/II_large"/>
</dbReference>
<dbReference type="InterPro" id="IPR015422">
    <property type="entry name" value="PyrdxlP-dep_Trfase_small"/>
</dbReference>
<dbReference type="EMBL" id="JAPYYP010000003">
    <property type="protein sequence ID" value="MDA5107443.1"/>
    <property type="molecule type" value="Genomic_DNA"/>
</dbReference>
<gene>
    <name evidence="10" type="ORF">O3V59_03645</name>
</gene>
<evidence type="ECO:0000256" key="5">
    <source>
        <dbReference type="ARBA" id="ARBA00022898"/>
    </source>
</evidence>
<accession>A0A9X3TN54</accession>
<keyword evidence="7" id="KW-0238">DNA-binding</keyword>
<dbReference type="AlphaFoldDB" id="A0A9X3TN54"/>
<keyword evidence="8" id="KW-0804">Transcription</keyword>
<evidence type="ECO:0000256" key="1">
    <source>
        <dbReference type="ARBA" id="ARBA00001933"/>
    </source>
</evidence>